<dbReference type="EMBL" id="LGUF01000007">
    <property type="protein sequence ID" value="KON90238.1"/>
    <property type="molecule type" value="Genomic_DNA"/>
</dbReference>
<dbReference type="InterPro" id="IPR007061">
    <property type="entry name" value="MST-like"/>
</dbReference>
<organism evidence="1 2">
    <name type="scientific">Sporosarcina globispora</name>
    <name type="common">Bacillus globisporus</name>
    <dbReference type="NCBI Taxonomy" id="1459"/>
    <lineage>
        <taxon>Bacteria</taxon>
        <taxon>Bacillati</taxon>
        <taxon>Bacillota</taxon>
        <taxon>Bacilli</taxon>
        <taxon>Bacillales</taxon>
        <taxon>Caryophanaceae</taxon>
        <taxon>Sporosarcina</taxon>
    </lineage>
</organism>
<dbReference type="InterPro" id="IPR034660">
    <property type="entry name" value="DinB/YfiT-like"/>
</dbReference>
<accession>A0A0M0GKD4</accession>
<dbReference type="Gene3D" id="1.20.120.450">
    <property type="entry name" value="dinb family like domain"/>
    <property type="match status" value="1"/>
</dbReference>
<dbReference type="PATRIC" id="fig|1459.3.peg.1841"/>
<dbReference type="AlphaFoldDB" id="A0A0M0GKD4"/>
<reference evidence="2" key="1">
    <citation type="submission" date="2015-07" db="EMBL/GenBank/DDBJ databases">
        <title>Fjat-10036 dsm4.</title>
        <authorList>
            <person name="Liu B."/>
            <person name="Wang J."/>
            <person name="Zhu Y."/>
            <person name="Liu G."/>
            <person name="Chen Q."/>
            <person name="Chen Z."/>
            <person name="Lan J."/>
            <person name="Che J."/>
            <person name="Ge C."/>
            <person name="Shi H."/>
            <person name="Pan Z."/>
            <person name="Liu X."/>
        </authorList>
    </citation>
    <scope>NUCLEOTIDE SEQUENCE [LARGE SCALE GENOMIC DNA]</scope>
    <source>
        <strain evidence="2">DSM 4</strain>
    </source>
</reference>
<dbReference type="Proteomes" id="UP000037109">
    <property type="component" value="Unassembled WGS sequence"/>
</dbReference>
<dbReference type="SUPFAM" id="SSF109854">
    <property type="entry name" value="DinB/YfiT-like putative metalloenzymes"/>
    <property type="match status" value="1"/>
</dbReference>
<sequence length="182" mass="21801">MDRLFLIEKMPNLSLEFSRLVSMMNYARFTTLRDVSDLSVKELDFLSYDHANSIGMLLLHMAAVEVAYQVHTFENRDLTANELSIWEPALQLGELGREKIKNYPIEFYLEKLHTVRHNTLQRFQTLPDEWLYTTTPFWYDKPSNNYFKWFHVFEDEISHRGQIRIIKNCYKSRPNKEKIDSI</sequence>
<comment type="caution">
    <text evidence="1">The sequence shown here is derived from an EMBL/GenBank/DDBJ whole genome shotgun (WGS) entry which is preliminary data.</text>
</comment>
<gene>
    <name evidence="1" type="ORF">AF332_08685</name>
</gene>
<proteinExistence type="predicted"/>
<keyword evidence="2" id="KW-1185">Reference proteome</keyword>
<evidence type="ECO:0000313" key="2">
    <source>
        <dbReference type="Proteomes" id="UP000037109"/>
    </source>
</evidence>
<dbReference type="STRING" id="1459.AF332_08685"/>
<dbReference type="Pfam" id="PF04978">
    <property type="entry name" value="MST"/>
    <property type="match status" value="1"/>
</dbReference>
<evidence type="ECO:0000313" key="1">
    <source>
        <dbReference type="EMBL" id="KON90238.1"/>
    </source>
</evidence>
<protein>
    <submittedName>
        <fullName evidence="1">Integrase</fullName>
    </submittedName>
</protein>
<name>A0A0M0GKD4_SPOGL</name>